<proteinExistence type="predicted"/>
<comment type="caution">
    <text evidence="1">The sequence shown here is derived from an EMBL/GenBank/DDBJ whole genome shotgun (WGS) entry which is preliminary data.</text>
</comment>
<dbReference type="OrthoDB" id="442799at2"/>
<protein>
    <submittedName>
        <fullName evidence="1">Putative transposase</fullName>
    </submittedName>
</protein>
<evidence type="ECO:0000313" key="1">
    <source>
        <dbReference type="EMBL" id="KYH34108.1"/>
    </source>
</evidence>
<accession>A0A151B2I4</accession>
<dbReference type="PATRIC" id="fig|1121338.3.peg.2014"/>
<keyword evidence="2" id="KW-1185">Reference proteome</keyword>
<gene>
    <name evidence="1" type="ORF">CLTEP_19530</name>
</gene>
<dbReference type="Proteomes" id="UP000075531">
    <property type="component" value="Unassembled WGS sequence"/>
</dbReference>
<sequence length="130" mass="15656">MRVQRVEKHIIRQNNKYYAMLDNFGFMSKNLYNFANYIIRQKFCKDGQFISYNKLDKLLKQSGMDYDYRNMPVAQSAQQCLRVLGKNWKSFFKSIKDWSKNKNKYNGRPKLPKYVNYSPLTSLKWELLGQ</sequence>
<dbReference type="EMBL" id="LTBA01000025">
    <property type="protein sequence ID" value="KYH34108.1"/>
    <property type="molecule type" value="Genomic_DNA"/>
</dbReference>
<dbReference type="AlphaFoldDB" id="A0A151B2I4"/>
<reference evidence="1 2" key="1">
    <citation type="submission" date="2016-02" db="EMBL/GenBank/DDBJ databases">
        <title>Genome sequence of Clostridium tepidiprofundi DSM 19306.</title>
        <authorList>
            <person name="Poehlein A."/>
            <person name="Daniel R."/>
        </authorList>
    </citation>
    <scope>NUCLEOTIDE SEQUENCE [LARGE SCALE GENOMIC DNA]</scope>
    <source>
        <strain evidence="1 2">DSM 19306</strain>
    </source>
</reference>
<organism evidence="1 2">
    <name type="scientific">Clostridium tepidiprofundi DSM 19306</name>
    <dbReference type="NCBI Taxonomy" id="1121338"/>
    <lineage>
        <taxon>Bacteria</taxon>
        <taxon>Bacillati</taxon>
        <taxon>Bacillota</taxon>
        <taxon>Clostridia</taxon>
        <taxon>Eubacteriales</taxon>
        <taxon>Clostridiaceae</taxon>
        <taxon>Clostridium</taxon>
    </lineage>
</organism>
<dbReference type="RefSeq" id="WP_066826092.1">
    <property type="nucleotide sequence ID" value="NZ_LTBA01000025.1"/>
</dbReference>
<evidence type="ECO:0000313" key="2">
    <source>
        <dbReference type="Proteomes" id="UP000075531"/>
    </source>
</evidence>
<name>A0A151B2I4_9CLOT</name>
<dbReference type="STRING" id="1121338.CLTEP_19530"/>